<dbReference type="Pfam" id="PF01137">
    <property type="entry name" value="RTC"/>
    <property type="match status" value="1"/>
</dbReference>
<dbReference type="InterPro" id="IPR037136">
    <property type="entry name" value="RNA3'_phos_cyclase_dom_sf"/>
</dbReference>
<sequence>MTKEPPTEPVRLDGRKLEGGGQLVRIAIALSALTGKPIAIEHIRGNRSGKKGLKASHLAAVKTLGELSGSALVKAQVGSCSLGFYPPSDDIDQARRADTEINIRLPTPGSVFLVFQALYPYLLHSSTEDQIRLSIIGGTNVSSSPSYDYVSQVLIPNFARVGLPPLSVRLEKRGWSAGHGQVQMGKVMFVIDPLLCGRNGGTPSAEFPSIDLHGHQRGKISQIDITILAPDDHLVEDDRDLQPRGSRHDDQPVESDELGDDQAETVRKYLERQVHKVLRKRLKELPSSVFSPELNPEKSTSGRVPIQTHTTEATHSRSCMYVLLVAHTSNGFKIGRDALYGSLKVQPEHQPKTKKRQGKQRPREDMTSRVNGLVTGCVENFIQELYDPQLQTVTDPQGIAHQPCVDEYMRDQLVVFEALGNLSITQKPQDGDGHEDVRYWSLHTQTAQWVCRQMLGGDALG</sequence>
<dbReference type="EMBL" id="JBFXLU010000202">
    <property type="protein sequence ID" value="KAL2835525.1"/>
    <property type="molecule type" value="Genomic_DNA"/>
</dbReference>
<feature type="region of interest" description="Disordered" evidence="1">
    <location>
        <begin position="237"/>
        <end position="262"/>
    </location>
</feature>
<comment type="caution">
    <text evidence="3">The sequence shown here is derived from an EMBL/GenBank/DDBJ whole genome shotgun (WGS) entry which is preliminary data.</text>
</comment>
<feature type="domain" description="RNA 3'-terminal phosphate cyclase" evidence="2">
    <location>
        <begin position="17"/>
        <end position="456"/>
    </location>
</feature>
<feature type="compositionally biased region" description="Acidic residues" evidence="1">
    <location>
        <begin position="252"/>
        <end position="262"/>
    </location>
</feature>
<organism evidence="3 4">
    <name type="scientific">Aspergillus pseudoustus</name>
    <dbReference type="NCBI Taxonomy" id="1810923"/>
    <lineage>
        <taxon>Eukaryota</taxon>
        <taxon>Fungi</taxon>
        <taxon>Dikarya</taxon>
        <taxon>Ascomycota</taxon>
        <taxon>Pezizomycotina</taxon>
        <taxon>Eurotiomycetes</taxon>
        <taxon>Eurotiomycetidae</taxon>
        <taxon>Eurotiales</taxon>
        <taxon>Aspergillaceae</taxon>
        <taxon>Aspergillus</taxon>
        <taxon>Aspergillus subgen. Nidulantes</taxon>
    </lineage>
</organism>
<evidence type="ECO:0000256" key="1">
    <source>
        <dbReference type="SAM" id="MobiDB-lite"/>
    </source>
</evidence>
<name>A0ABR4J661_9EURO</name>
<gene>
    <name evidence="3" type="ORF">BJY01DRAFT_252595</name>
</gene>
<dbReference type="InterPro" id="IPR023797">
    <property type="entry name" value="RNA3'_phos_cyclase_dom"/>
</dbReference>
<proteinExistence type="predicted"/>
<evidence type="ECO:0000313" key="4">
    <source>
        <dbReference type="Proteomes" id="UP001610446"/>
    </source>
</evidence>
<dbReference type="PANTHER" id="PTHR11096">
    <property type="entry name" value="RNA 3' TERMINAL PHOSPHATE CYCLASE"/>
    <property type="match status" value="1"/>
</dbReference>
<dbReference type="Gene3D" id="3.65.10.20">
    <property type="entry name" value="RNA 3'-terminal phosphate cyclase domain"/>
    <property type="match status" value="2"/>
</dbReference>
<dbReference type="InterPro" id="IPR013792">
    <property type="entry name" value="RNA3'P_cycl/enolpyr_Trfase_a/b"/>
</dbReference>
<evidence type="ECO:0000259" key="2">
    <source>
        <dbReference type="Pfam" id="PF01137"/>
    </source>
</evidence>
<protein>
    <submittedName>
        <fullName evidence="3">RNA 3'-terminal phosphate cyclase domain-containing protein</fullName>
    </submittedName>
</protein>
<dbReference type="Proteomes" id="UP001610446">
    <property type="component" value="Unassembled WGS sequence"/>
</dbReference>
<accession>A0ABR4J661</accession>
<dbReference type="InterPro" id="IPR000228">
    <property type="entry name" value="RNA3'_term_phos_cyc"/>
</dbReference>
<feature type="region of interest" description="Disordered" evidence="1">
    <location>
        <begin position="343"/>
        <end position="366"/>
    </location>
</feature>
<keyword evidence="4" id="KW-1185">Reference proteome</keyword>
<evidence type="ECO:0000313" key="3">
    <source>
        <dbReference type="EMBL" id="KAL2835525.1"/>
    </source>
</evidence>
<feature type="compositionally biased region" description="Basic and acidic residues" evidence="1">
    <location>
        <begin position="240"/>
        <end position="251"/>
    </location>
</feature>
<dbReference type="SUPFAM" id="SSF55205">
    <property type="entry name" value="EPT/RTPC-like"/>
    <property type="match status" value="1"/>
</dbReference>
<reference evidence="3 4" key="1">
    <citation type="submission" date="2024-07" db="EMBL/GenBank/DDBJ databases">
        <title>Section-level genome sequencing and comparative genomics of Aspergillus sections Usti and Cavernicolus.</title>
        <authorList>
            <consortium name="Lawrence Berkeley National Laboratory"/>
            <person name="Nybo J.L."/>
            <person name="Vesth T.C."/>
            <person name="Theobald S."/>
            <person name="Frisvad J.C."/>
            <person name="Larsen T.O."/>
            <person name="Kjaerboelling I."/>
            <person name="Rothschild-Mancinelli K."/>
            <person name="Lyhne E.K."/>
            <person name="Kogle M.E."/>
            <person name="Barry K."/>
            <person name="Clum A."/>
            <person name="Na H."/>
            <person name="Ledsgaard L."/>
            <person name="Lin J."/>
            <person name="Lipzen A."/>
            <person name="Kuo A."/>
            <person name="Riley R."/>
            <person name="Mondo S."/>
            <person name="Labutti K."/>
            <person name="Haridas S."/>
            <person name="Pangalinan J."/>
            <person name="Salamov A.A."/>
            <person name="Simmons B.A."/>
            <person name="Magnuson J.K."/>
            <person name="Chen J."/>
            <person name="Drula E."/>
            <person name="Henrissat B."/>
            <person name="Wiebenga A."/>
            <person name="Lubbers R.J."/>
            <person name="Gomes A.C."/>
            <person name="Makela M.R."/>
            <person name="Stajich J."/>
            <person name="Grigoriev I.V."/>
            <person name="Mortensen U.H."/>
            <person name="De Vries R.P."/>
            <person name="Baker S.E."/>
            <person name="Andersen M.R."/>
        </authorList>
    </citation>
    <scope>NUCLEOTIDE SEQUENCE [LARGE SCALE GENOMIC DNA]</scope>
    <source>
        <strain evidence="3 4">CBS 123904</strain>
    </source>
</reference>
<dbReference type="PANTHER" id="PTHR11096:SF0">
    <property type="entry name" value="RNA 3'-TERMINAL PHOSPHATE CYCLASE"/>
    <property type="match status" value="1"/>
</dbReference>